<keyword evidence="3 6" id="KW-0812">Transmembrane</keyword>
<evidence type="ECO:0000259" key="7">
    <source>
        <dbReference type="PROSITE" id="PS51502"/>
    </source>
</evidence>
<evidence type="ECO:0000313" key="8">
    <source>
        <dbReference type="EMBL" id="KAG0254262.1"/>
    </source>
</evidence>
<dbReference type="Proteomes" id="UP000807716">
    <property type="component" value="Unassembled WGS sequence"/>
</dbReference>
<keyword evidence="5 6" id="KW-0472">Membrane</keyword>
<feature type="transmembrane region" description="Helical" evidence="6">
    <location>
        <begin position="124"/>
        <end position="141"/>
    </location>
</feature>
<dbReference type="SUPFAM" id="SSF54909">
    <property type="entry name" value="Dimeric alpha+beta barrel"/>
    <property type="match status" value="1"/>
</dbReference>
<dbReference type="InterPro" id="IPR011008">
    <property type="entry name" value="Dimeric_a/b-barrel"/>
</dbReference>
<reference evidence="8" key="1">
    <citation type="journal article" date="2020" name="Fungal Divers.">
        <title>Resolving the Mortierellaceae phylogeny through synthesis of multi-gene phylogenetics and phylogenomics.</title>
        <authorList>
            <person name="Vandepol N."/>
            <person name="Liber J."/>
            <person name="Desiro A."/>
            <person name="Na H."/>
            <person name="Kennedy M."/>
            <person name="Barry K."/>
            <person name="Grigoriev I.V."/>
            <person name="Miller A.N."/>
            <person name="O'Donnell K."/>
            <person name="Stajich J.E."/>
            <person name="Bonito G."/>
        </authorList>
    </citation>
    <scope>NUCLEOTIDE SEQUENCE</scope>
    <source>
        <strain evidence="8">BC1065</strain>
    </source>
</reference>
<comment type="caution">
    <text evidence="8">The sequence shown here is derived from an EMBL/GenBank/DDBJ whole genome shotgun (WGS) entry which is preliminary data.</text>
</comment>
<dbReference type="InterPro" id="IPR044662">
    <property type="entry name" value="HS1/DABB1-like"/>
</dbReference>
<dbReference type="GO" id="GO:0008324">
    <property type="term" value="F:monoatomic cation transmembrane transporter activity"/>
    <property type="evidence" value="ECO:0007669"/>
    <property type="project" value="InterPro"/>
</dbReference>
<feature type="transmembrane region" description="Helical" evidence="6">
    <location>
        <begin position="7"/>
        <end position="25"/>
    </location>
</feature>
<dbReference type="GO" id="GO:0098771">
    <property type="term" value="P:inorganic ion homeostasis"/>
    <property type="evidence" value="ECO:0007669"/>
    <property type="project" value="UniProtKB-ARBA"/>
</dbReference>
<feature type="transmembrane region" description="Helical" evidence="6">
    <location>
        <begin position="31"/>
        <end position="56"/>
    </location>
</feature>
<comment type="subunit">
    <text evidence="2">Homodimer.</text>
</comment>
<feature type="transmembrane region" description="Helical" evidence="6">
    <location>
        <begin position="205"/>
        <end position="230"/>
    </location>
</feature>
<dbReference type="Pfam" id="PF01545">
    <property type="entry name" value="Cation_efflux"/>
    <property type="match status" value="1"/>
</dbReference>
<protein>
    <submittedName>
        <fullName evidence="8">Endoplasmic reticulum zinc transporter</fullName>
    </submittedName>
</protein>
<name>A0A9P6PWP0_9FUNG</name>
<dbReference type="OrthoDB" id="5382797at2759"/>
<gene>
    <name evidence="8" type="primary">ZRG17</name>
    <name evidence="8" type="ORF">DFQ27_006948</name>
</gene>
<accession>A0A9P6PWP0</accession>
<feature type="transmembrane region" description="Helical" evidence="6">
    <location>
        <begin position="179"/>
        <end position="199"/>
    </location>
</feature>
<evidence type="ECO:0000256" key="3">
    <source>
        <dbReference type="ARBA" id="ARBA00022692"/>
    </source>
</evidence>
<evidence type="ECO:0000256" key="2">
    <source>
        <dbReference type="ARBA" id="ARBA00011738"/>
    </source>
</evidence>
<dbReference type="GO" id="GO:0030003">
    <property type="term" value="P:intracellular monoatomic cation homeostasis"/>
    <property type="evidence" value="ECO:0007669"/>
    <property type="project" value="UniProtKB-ARBA"/>
</dbReference>
<keyword evidence="9" id="KW-1185">Reference proteome</keyword>
<evidence type="ECO:0000256" key="5">
    <source>
        <dbReference type="ARBA" id="ARBA00023136"/>
    </source>
</evidence>
<dbReference type="PANTHER" id="PTHR33178">
    <property type="match status" value="1"/>
</dbReference>
<dbReference type="PROSITE" id="PS51502">
    <property type="entry name" value="S_R_A_B_BARREL"/>
    <property type="match status" value="1"/>
</dbReference>
<keyword evidence="4 6" id="KW-1133">Transmembrane helix</keyword>
<dbReference type="SUPFAM" id="SSF161111">
    <property type="entry name" value="Cation efflux protein transmembrane domain-like"/>
    <property type="match status" value="1"/>
</dbReference>
<feature type="domain" description="Stress-response A/B barrel" evidence="7">
    <location>
        <begin position="306"/>
        <end position="400"/>
    </location>
</feature>
<feature type="transmembrane region" description="Helical" evidence="6">
    <location>
        <begin position="76"/>
        <end position="96"/>
    </location>
</feature>
<sequence>MPGQKTLFTWTVVHALIATFTWLSGLSQGSLAISGLGYMLMFDAFGILNIFVSSVVHTDGRFKKSTVRYPFGVQRIEVLFGLSNAIFLLFIGMNMLKESLEHMMLEGDHHGAGDHHDATVRIPLFWTILGLGATLVGAIGYQNHKQFCLLLQAGSGHGGTWSSAAAYNQKTLSILHNQYSLATLACVAGVILVWLLPAVDSLDNMVAIAQSVVMFALGGPLTKVLGMILLQTTPPMALEGVEDAVRQLASTDGSILGLDRSHVWANTYGQLVGTLVVRIAKEADEAATLRTIQQRLFSTLDVDPHAPGAVLLKIKPSVSEEQAKEILQKLANLEKQLPHLVKSVHLGTNFASRAKGFTHGFTMIFESKEALETYDKSPEHVKVVTEDVRPNVDDVLAVDYEILPFSSASYL</sequence>
<evidence type="ECO:0000313" key="9">
    <source>
        <dbReference type="Proteomes" id="UP000807716"/>
    </source>
</evidence>
<dbReference type="InterPro" id="IPR027469">
    <property type="entry name" value="Cation_efflux_TMD_sf"/>
</dbReference>
<dbReference type="InterPro" id="IPR013097">
    <property type="entry name" value="Dabb"/>
</dbReference>
<dbReference type="Gene3D" id="3.30.70.100">
    <property type="match status" value="1"/>
</dbReference>
<evidence type="ECO:0000256" key="1">
    <source>
        <dbReference type="ARBA" id="ARBA00004141"/>
    </source>
</evidence>
<dbReference type="SMART" id="SM00886">
    <property type="entry name" value="Dabb"/>
    <property type="match status" value="1"/>
</dbReference>
<dbReference type="Pfam" id="PF07876">
    <property type="entry name" value="Dabb"/>
    <property type="match status" value="1"/>
</dbReference>
<dbReference type="PANTHER" id="PTHR33178:SF10">
    <property type="entry name" value="STRESS-RESPONSE A_B BARREL DOMAIN-CONTAINING PROTEIN"/>
    <property type="match status" value="1"/>
</dbReference>
<dbReference type="InterPro" id="IPR058533">
    <property type="entry name" value="Cation_efflux_TM"/>
</dbReference>
<dbReference type="GO" id="GO:0016020">
    <property type="term" value="C:membrane"/>
    <property type="evidence" value="ECO:0007669"/>
    <property type="project" value="UniProtKB-SubCell"/>
</dbReference>
<comment type="subcellular location">
    <subcellularLocation>
        <location evidence="1">Membrane</location>
        <topology evidence="1">Multi-pass membrane protein</topology>
    </subcellularLocation>
</comment>
<evidence type="ECO:0000256" key="6">
    <source>
        <dbReference type="SAM" id="Phobius"/>
    </source>
</evidence>
<dbReference type="EMBL" id="JAAAJB010000528">
    <property type="protein sequence ID" value="KAG0254262.1"/>
    <property type="molecule type" value="Genomic_DNA"/>
</dbReference>
<organism evidence="8 9">
    <name type="scientific">Actinomortierella ambigua</name>
    <dbReference type="NCBI Taxonomy" id="1343610"/>
    <lineage>
        <taxon>Eukaryota</taxon>
        <taxon>Fungi</taxon>
        <taxon>Fungi incertae sedis</taxon>
        <taxon>Mucoromycota</taxon>
        <taxon>Mortierellomycotina</taxon>
        <taxon>Mortierellomycetes</taxon>
        <taxon>Mortierellales</taxon>
        <taxon>Mortierellaceae</taxon>
        <taxon>Actinomortierella</taxon>
    </lineage>
</organism>
<proteinExistence type="predicted"/>
<dbReference type="AlphaFoldDB" id="A0A9P6PWP0"/>
<evidence type="ECO:0000256" key="4">
    <source>
        <dbReference type="ARBA" id="ARBA00022989"/>
    </source>
</evidence>
<dbReference type="Gene3D" id="1.20.1510.10">
    <property type="entry name" value="Cation efflux protein transmembrane domain"/>
    <property type="match status" value="1"/>
</dbReference>